<organism evidence="2 3">
    <name type="scientific">Sinanodonta woodiana</name>
    <name type="common">Chinese pond mussel</name>
    <name type="synonym">Anodonta woodiana</name>
    <dbReference type="NCBI Taxonomy" id="1069815"/>
    <lineage>
        <taxon>Eukaryota</taxon>
        <taxon>Metazoa</taxon>
        <taxon>Spiralia</taxon>
        <taxon>Lophotrochozoa</taxon>
        <taxon>Mollusca</taxon>
        <taxon>Bivalvia</taxon>
        <taxon>Autobranchia</taxon>
        <taxon>Heteroconchia</taxon>
        <taxon>Palaeoheterodonta</taxon>
        <taxon>Unionida</taxon>
        <taxon>Unionoidea</taxon>
        <taxon>Unionidae</taxon>
        <taxon>Unioninae</taxon>
        <taxon>Sinanodonta</taxon>
    </lineage>
</organism>
<dbReference type="PANTHER" id="PTHR10697">
    <property type="entry name" value="MAMMALIAN EPENDYMIN-RELATED PROTEIN 1"/>
    <property type="match status" value="1"/>
</dbReference>
<keyword evidence="1" id="KW-0732">Signal</keyword>
<dbReference type="EMBL" id="JBJQND010000005">
    <property type="protein sequence ID" value="KAL3876531.1"/>
    <property type="molecule type" value="Genomic_DNA"/>
</dbReference>
<name>A0ABD3WRC4_SINWO</name>
<evidence type="ECO:0000256" key="1">
    <source>
        <dbReference type="SAM" id="SignalP"/>
    </source>
</evidence>
<sequence length="210" mass="23136">MSLKSVFHVFCLSLALAKVYPYCCSVHKFEATLEITGAIINSLTNSMVTISGYAQLYYDYDGQRMRLNSHIMQPDGSYRNSTTINLYSTNTQYTIEGAHQCTKFHLNDTVRSPCVPDGATSLVNSTIGSGQHTLAVQFYLFYDAVTGQQNKLVVTANDCTPVELTVQGVIDGVDQIYTYTFTRVTPGIRDNKAFELETSCLTSHGPPVVG</sequence>
<accession>A0ABD3WRC4</accession>
<evidence type="ECO:0000313" key="2">
    <source>
        <dbReference type="EMBL" id="KAL3876531.1"/>
    </source>
</evidence>
<feature type="chain" id="PRO_5044839892" evidence="1">
    <location>
        <begin position="18"/>
        <end position="210"/>
    </location>
</feature>
<gene>
    <name evidence="2" type="ORF">ACJMK2_034372</name>
</gene>
<evidence type="ECO:0000313" key="3">
    <source>
        <dbReference type="Proteomes" id="UP001634394"/>
    </source>
</evidence>
<keyword evidence="3" id="KW-1185">Reference proteome</keyword>
<proteinExistence type="predicted"/>
<protein>
    <submittedName>
        <fullName evidence="2">Uncharacterized protein</fullName>
    </submittedName>
</protein>
<feature type="signal peptide" evidence="1">
    <location>
        <begin position="1"/>
        <end position="17"/>
    </location>
</feature>
<dbReference type="Proteomes" id="UP001634394">
    <property type="component" value="Unassembled WGS sequence"/>
</dbReference>
<dbReference type="PANTHER" id="PTHR10697:SF1">
    <property type="entry name" value="MAMMALIAN EPENDYMIN-RELATED PROTEIN 1"/>
    <property type="match status" value="1"/>
</dbReference>
<dbReference type="AlphaFoldDB" id="A0ABD3WRC4"/>
<dbReference type="InterPro" id="IPR001299">
    <property type="entry name" value="Ependymin"/>
</dbReference>
<reference evidence="2 3" key="1">
    <citation type="submission" date="2024-11" db="EMBL/GenBank/DDBJ databases">
        <title>Chromosome-level genome assembly of the freshwater bivalve Anodonta woodiana.</title>
        <authorList>
            <person name="Chen X."/>
        </authorList>
    </citation>
    <scope>NUCLEOTIDE SEQUENCE [LARGE SCALE GENOMIC DNA]</scope>
    <source>
        <strain evidence="2">MN2024</strain>
        <tissue evidence="2">Gills</tissue>
    </source>
</reference>
<dbReference type="Pfam" id="PF00811">
    <property type="entry name" value="Ependymin"/>
    <property type="match status" value="1"/>
</dbReference>
<comment type="caution">
    <text evidence="2">The sequence shown here is derived from an EMBL/GenBank/DDBJ whole genome shotgun (WGS) entry which is preliminary data.</text>
</comment>